<evidence type="ECO:0000313" key="3">
    <source>
        <dbReference type="Proteomes" id="UP000789845"/>
    </source>
</evidence>
<dbReference type="Proteomes" id="UP000789845">
    <property type="component" value="Unassembled WGS sequence"/>
</dbReference>
<dbReference type="InterPro" id="IPR000905">
    <property type="entry name" value="Gcp-like_dom"/>
</dbReference>
<evidence type="ECO:0000313" key="2">
    <source>
        <dbReference type="EMBL" id="CAG9610318.1"/>
    </source>
</evidence>
<protein>
    <submittedName>
        <fullName evidence="2">tRNA threonylcarbamoyladenosine biosynthesis protein TsaB</fullName>
    </submittedName>
</protein>
<dbReference type="GO" id="GO:0002949">
    <property type="term" value="P:tRNA threonylcarbamoyladenosine modification"/>
    <property type="evidence" value="ECO:0007669"/>
    <property type="project" value="InterPro"/>
</dbReference>
<dbReference type="InterPro" id="IPR043129">
    <property type="entry name" value="ATPase_NBD"/>
</dbReference>
<sequence>MTILAIDTSNYTLGIALLNEETVIGEYITNVKVNHSVRAMPAIEALMKDCSISPKQLTKIVVAKGPGSYTGVRIGVTIAKTLAWSLNIPIVGISSLEILTASVGRYFTGYISPLFDARRGQIYTGLYQYQNGDLQTIYKDQNVLTINWIDTLKSLDKPILFVGNDLPIHREVIERELGEKALFAEITEHNPRPSELGLLGKTRPTEEIHSFVPNYIRLAEAEVKWMEANQIEETK</sequence>
<dbReference type="InterPro" id="IPR022496">
    <property type="entry name" value="T6A_TsaB"/>
</dbReference>
<accession>A0A9C7GDH7</accession>
<name>A0A9C7GDH7_9BACI</name>
<organism evidence="2 3">
    <name type="scientific">Pseudoneobacillus rhizosphaerae</name>
    <dbReference type="NCBI Taxonomy" id="2880968"/>
    <lineage>
        <taxon>Bacteria</taxon>
        <taxon>Bacillati</taxon>
        <taxon>Bacillota</taxon>
        <taxon>Bacilli</taxon>
        <taxon>Bacillales</taxon>
        <taxon>Bacillaceae</taxon>
        <taxon>Pseudoneobacillus</taxon>
    </lineage>
</organism>
<proteinExistence type="predicted"/>
<dbReference type="SUPFAM" id="SSF53067">
    <property type="entry name" value="Actin-like ATPase domain"/>
    <property type="match status" value="2"/>
</dbReference>
<comment type="caution">
    <text evidence="2">The sequence shown here is derived from an EMBL/GenBank/DDBJ whole genome shotgun (WGS) entry which is preliminary data.</text>
</comment>
<dbReference type="CDD" id="cd24032">
    <property type="entry name" value="ASKHA_NBD_TsaB"/>
    <property type="match status" value="1"/>
</dbReference>
<dbReference type="PANTHER" id="PTHR11735:SF11">
    <property type="entry name" value="TRNA THREONYLCARBAMOYLADENOSINE BIOSYNTHESIS PROTEIN TSAB"/>
    <property type="match status" value="1"/>
</dbReference>
<dbReference type="NCBIfam" id="TIGR03725">
    <property type="entry name" value="T6A_YeaZ"/>
    <property type="match status" value="1"/>
</dbReference>
<reference evidence="2" key="1">
    <citation type="submission" date="2021-10" db="EMBL/GenBank/DDBJ databases">
        <authorList>
            <person name="Criscuolo A."/>
        </authorList>
    </citation>
    <scope>NUCLEOTIDE SEQUENCE</scope>
    <source>
        <strain evidence="2">CIP111885</strain>
    </source>
</reference>
<dbReference type="RefSeq" id="WP_230498597.1">
    <property type="nucleotide sequence ID" value="NZ_CAKJTG010000033.1"/>
</dbReference>
<dbReference type="AlphaFoldDB" id="A0A9C7GDH7"/>
<dbReference type="PANTHER" id="PTHR11735">
    <property type="entry name" value="TRNA N6-ADENOSINE THREONYLCARBAMOYLTRANSFERASE"/>
    <property type="match status" value="1"/>
</dbReference>
<gene>
    <name evidence="2" type="primary">tsaB</name>
    <name evidence="2" type="ORF">NEOCIP111885_04092</name>
</gene>
<evidence type="ECO:0000259" key="1">
    <source>
        <dbReference type="Pfam" id="PF00814"/>
    </source>
</evidence>
<dbReference type="Gene3D" id="3.30.420.40">
    <property type="match status" value="2"/>
</dbReference>
<dbReference type="Pfam" id="PF00814">
    <property type="entry name" value="TsaD"/>
    <property type="match status" value="1"/>
</dbReference>
<feature type="domain" description="Gcp-like" evidence="1">
    <location>
        <begin position="33"/>
        <end position="225"/>
    </location>
</feature>
<dbReference type="GO" id="GO:0005829">
    <property type="term" value="C:cytosol"/>
    <property type="evidence" value="ECO:0007669"/>
    <property type="project" value="TreeGrafter"/>
</dbReference>
<keyword evidence="3" id="KW-1185">Reference proteome</keyword>
<dbReference type="EMBL" id="CAKJTG010000033">
    <property type="protein sequence ID" value="CAG9610318.1"/>
    <property type="molecule type" value="Genomic_DNA"/>
</dbReference>